<dbReference type="InterPro" id="IPR002686">
    <property type="entry name" value="Transposase_17"/>
</dbReference>
<dbReference type="RefSeq" id="WP_156856187.1">
    <property type="nucleotide sequence ID" value="NZ_BMOS01000002.1"/>
</dbReference>
<dbReference type="InterPro" id="IPR001387">
    <property type="entry name" value="Cro/C1-type_HTH"/>
</dbReference>
<evidence type="ECO:0000313" key="2">
    <source>
        <dbReference type="EMBL" id="GGN50986.1"/>
    </source>
</evidence>
<comment type="caution">
    <text evidence="2">The sequence shown here is derived from an EMBL/GenBank/DDBJ whole genome shotgun (WGS) entry which is preliminary data.</text>
</comment>
<dbReference type="SUPFAM" id="SSF143422">
    <property type="entry name" value="Transposase IS200-like"/>
    <property type="match status" value="1"/>
</dbReference>
<accession>A0A918CZ81</accession>
<dbReference type="Pfam" id="PF01797">
    <property type="entry name" value="Y1_Tnp"/>
    <property type="match status" value="1"/>
</dbReference>
<dbReference type="PANTHER" id="PTHR34322">
    <property type="entry name" value="TRANSPOSASE, Y1_TNP DOMAIN-CONTAINING"/>
    <property type="match status" value="1"/>
</dbReference>
<reference evidence="2" key="2">
    <citation type="submission" date="2020-09" db="EMBL/GenBank/DDBJ databases">
        <authorList>
            <person name="Sun Q."/>
            <person name="Ohkuma M."/>
        </authorList>
    </citation>
    <scope>NUCLEOTIDE SEQUENCE</scope>
    <source>
        <strain evidence="2">JCM 17251</strain>
    </source>
</reference>
<dbReference type="EMBL" id="BMOS01000002">
    <property type="protein sequence ID" value="GGN50986.1"/>
    <property type="molecule type" value="Genomic_DNA"/>
</dbReference>
<dbReference type="PROSITE" id="PS50943">
    <property type="entry name" value="HTH_CROC1"/>
    <property type="match status" value="1"/>
</dbReference>
<dbReference type="SMART" id="SM01321">
    <property type="entry name" value="Y1_Tnp"/>
    <property type="match status" value="1"/>
</dbReference>
<feature type="domain" description="HTH cro/C1-type" evidence="1">
    <location>
        <begin position="224"/>
        <end position="251"/>
    </location>
</feature>
<sequence>MARKPRKKSLSGIYHVMLRGINKQTIFEDKNDRYRFMQTLAYVKKKSGLLLYGYCLMDNHVHLLIEEREESISKAIQRLSSSYVLWYNRKYDRTGHLFQGRFRSETIESVRSFLKVLRYIHQNPVQAGLASDAITSKWTSMQEYLGKPSLVDTEVAVQLFALDREKAIRLFIEFMLLQHEDEFMNNTGKKVLEDAEVMNFLTEIGISNISHLQKMGKSERDAVIRELKALKGITIRQLSRITGIPKSVIARVK</sequence>
<dbReference type="InterPro" id="IPR036515">
    <property type="entry name" value="Transposase_17_sf"/>
</dbReference>
<proteinExistence type="predicted"/>
<dbReference type="GO" id="GO:0003677">
    <property type="term" value="F:DNA binding"/>
    <property type="evidence" value="ECO:0007669"/>
    <property type="project" value="InterPro"/>
</dbReference>
<dbReference type="GO" id="GO:0006313">
    <property type="term" value="P:DNA transposition"/>
    <property type="evidence" value="ECO:0007669"/>
    <property type="project" value="InterPro"/>
</dbReference>
<dbReference type="PANTHER" id="PTHR34322:SF2">
    <property type="entry name" value="TRANSPOSASE IS200-LIKE DOMAIN-CONTAINING PROTEIN"/>
    <property type="match status" value="1"/>
</dbReference>
<name>A0A918CZ81_9BACI</name>
<dbReference type="AlphaFoldDB" id="A0A918CZ81"/>
<gene>
    <name evidence="2" type="ORF">GCM10007971_05120</name>
</gene>
<evidence type="ECO:0000259" key="1">
    <source>
        <dbReference type="PROSITE" id="PS50943"/>
    </source>
</evidence>
<dbReference type="Proteomes" id="UP000624041">
    <property type="component" value="Unassembled WGS sequence"/>
</dbReference>
<protein>
    <recommendedName>
        <fullName evidence="1">HTH cro/C1-type domain-containing protein</fullName>
    </recommendedName>
</protein>
<organism evidence="2 3">
    <name type="scientific">Oceanobacillus indicireducens</name>
    <dbReference type="NCBI Taxonomy" id="1004261"/>
    <lineage>
        <taxon>Bacteria</taxon>
        <taxon>Bacillati</taxon>
        <taxon>Bacillota</taxon>
        <taxon>Bacilli</taxon>
        <taxon>Bacillales</taxon>
        <taxon>Bacillaceae</taxon>
        <taxon>Oceanobacillus</taxon>
    </lineage>
</organism>
<keyword evidence="3" id="KW-1185">Reference proteome</keyword>
<evidence type="ECO:0000313" key="3">
    <source>
        <dbReference type="Proteomes" id="UP000624041"/>
    </source>
</evidence>
<dbReference type="GO" id="GO:0004803">
    <property type="term" value="F:transposase activity"/>
    <property type="evidence" value="ECO:0007669"/>
    <property type="project" value="InterPro"/>
</dbReference>
<dbReference type="Gene3D" id="3.30.70.1290">
    <property type="entry name" value="Transposase IS200-like"/>
    <property type="match status" value="1"/>
</dbReference>
<reference evidence="2" key="1">
    <citation type="journal article" date="2014" name="Int. J. Syst. Evol. Microbiol.">
        <title>Complete genome sequence of Corynebacterium casei LMG S-19264T (=DSM 44701T), isolated from a smear-ripened cheese.</title>
        <authorList>
            <consortium name="US DOE Joint Genome Institute (JGI-PGF)"/>
            <person name="Walter F."/>
            <person name="Albersmeier A."/>
            <person name="Kalinowski J."/>
            <person name="Ruckert C."/>
        </authorList>
    </citation>
    <scope>NUCLEOTIDE SEQUENCE</scope>
    <source>
        <strain evidence="2">JCM 17251</strain>
    </source>
</reference>